<feature type="domain" description="Response regulatory" evidence="6">
    <location>
        <begin position="163"/>
        <end position="314"/>
    </location>
</feature>
<dbReference type="SMART" id="SM00448">
    <property type="entry name" value="REC"/>
    <property type="match status" value="1"/>
</dbReference>
<sequence length="364" mass="40616">MGPSHAVHKVWVKKAESTATQVVVREDDLVDSVRDVILRKFANSLGRRFDSADITLCLHERKTNKVRMLGPEEPLWDVIQAAYPNGQLVNEALVIGDISHHLVGVKPITASPTTTNQPDSESKITPSASQAARKGGSKRDRAEPAQAVPPPNLSIPLSIPPIRVLIVEDNPINMRLIHTFLSRLNVRREKATTGEEAVQKWREGGYHLILMDIQLPIMNGLEATQEIRRLERINKITKHGIDFGGGNHKLTEEPRDPGDILENPEMHKGQVIIVALTASSLPSDRRRALAAGCNDFLTKPVNLPYLQKKILEWGCMQALIDFDNWANWKNMAIVEEERERVSSEKARAAPKSRKKKKELAPSAD</sequence>
<name>A0A0F8DJ34_CERFI</name>
<dbReference type="Gene3D" id="3.40.50.2300">
    <property type="match status" value="1"/>
</dbReference>
<dbReference type="OrthoDB" id="21225at2759"/>
<evidence type="ECO:0000313" key="7">
    <source>
        <dbReference type="EMBL" id="KKF95929.1"/>
    </source>
</evidence>
<dbReference type="Proteomes" id="UP000034841">
    <property type="component" value="Unassembled WGS sequence"/>
</dbReference>
<keyword evidence="1 4" id="KW-0597">Phosphoprotein</keyword>
<feature type="compositionally biased region" description="Basic residues" evidence="5">
    <location>
        <begin position="348"/>
        <end position="357"/>
    </location>
</feature>
<dbReference type="InterPro" id="IPR011006">
    <property type="entry name" value="CheY-like_superfamily"/>
</dbReference>
<feature type="compositionally biased region" description="Basic and acidic residues" evidence="5">
    <location>
        <begin position="336"/>
        <end position="347"/>
    </location>
</feature>
<evidence type="ECO:0000313" key="8">
    <source>
        <dbReference type="Proteomes" id="UP000034841"/>
    </source>
</evidence>
<dbReference type="CDD" id="cd17546">
    <property type="entry name" value="REC_hyHK_CKI1_RcsC-like"/>
    <property type="match status" value="1"/>
</dbReference>
<accession>A0A0F8DJ34</accession>
<evidence type="ECO:0000256" key="1">
    <source>
        <dbReference type="ARBA" id="ARBA00022553"/>
    </source>
</evidence>
<evidence type="ECO:0000256" key="2">
    <source>
        <dbReference type="ARBA" id="ARBA00023012"/>
    </source>
</evidence>
<comment type="caution">
    <text evidence="7">The sequence shown here is derived from an EMBL/GenBank/DDBJ whole genome shotgun (WGS) entry which is preliminary data.</text>
</comment>
<feature type="compositionally biased region" description="Polar residues" evidence="5">
    <location>
        <begin position="110"/>
        <end position="130"/>
    </location>
</feature>
<dbReference type="Pfam" id="PF00072">
    <property type="entry name" value="Response_reg"/>
    <property type="match status" value="1"/>
</dbReference>
<evidence type="ECO:0000256" key="4">
    <source>
        <dbReference type="PROSITE-ProRule" id="PRU00169"/>
    </source>
</evidence>
<feature type="region of interest" description="Disordered" evidence="5">
    <location>
        <begin position="109"/>
        <end position="153"/>
    </location>
</feature>
<gene>
    <name evidence="7" type="primary">mcs4</name>
    <name evidence="7" type="ORF">CFO_g1708</name>
</gene>
<proteinExistence type="inferred from homology"/>
<dbReference type="GO" id="GO:1990315">
    <property type="term" value="C:Mcs4 RR-MAPKKK complex"/>
    <property type="evidence" value="ECO:0007669"/>
    <property type="project" value="EnsemblFungi"/>
</dbReference>
<dbReference type="SUPFAM" id="SSF52172">
    <property type="entry name" value="CheY-like"/>
    <property type="match status" value="1"/>
</dbReference>
<protein>
    <submittedName>
        <fullName evidence="7">Response regulator mcs4</fullName>
    </submittedName>
</protein>
<dbReference type="PANTHER" id="PTHR45339:SF1">
    <property type="entry name" value="HYBRID SIGNAL TRANSDUCTION HISTIDINE KINASE J"/>
    <property type="match status" value="1"/>
</dbReference>
<feature type="region of interest" description="Disordered" evidence="5">
    <location>
        <begin position="336"/>
        <end position="364"/>
    </location>
</feature>
<dbReference type="FunFam" id="3.40.50.2300:FF:000146">
    <property type="entry name" value="Putative two-component response regulator SSK1p"/>
    <property type="match status" value="1"/>
</dbReference>
<comment type="similarity">
    <text evidence="3">Belongs to the SSK1 family.</text>
</comment>
<dbReference type="GO" id="GO:0010972">
    <property type="term" value="P:negative regulation of G2/M transition of mitotic cell cycle"/>
    <property type="evidence" value="ECO:0007669"/>
    <property type="project" value="EnsemblFungi"/>
</dbReference>
<evidence type="ECO:0000256" key="5">
    <source>
        <dbReference type="SAM" id="MobiDB-lite"/>
    </source>
</evidence>
<dbReference type="GO" id="GO:1900745">
    <property type="term" value="P:positive regulation of p38MAPK cascade"/>
    <property type="evidence" value="ECO:0007669"/>
    <property type="project" value="EnsemblFungi"/>
</dbReference>
<dbReference type="PROSITE" id="PS50110">
    <property type="entry name" value="RESPONSE_REGULATORY"/>
    <property type="match status" value="1"/>
</dbReference>
<dbReference type="GO" id="GO:0000156">
    <property type="term" value="F:phosphorelay response regulator activity"/>
    <property type="evidence" value="ECO:0007669"/>
    <property type="project" value="EnsemblFungi"/>
</dbReference>
<reference evidence="7 8" key="1">
    <citation type="submission" date="2015-04" db="EMBL/GenBank/DDBJ databases">
        <title>Genome sequence of Ceratocystis platani, a major pathogen of plane trees.</title>
        <authorList>
            <person name="Belbahri L."/>
        </authorList>
    </citation>
    <scope>NUCLEOTIDE SEQUENCE [LARGE SCALE GENOMIC DNA]</scope>
    <source>
        <strain evidence="7 8">CFO</strain>
    </source>
</reference>
<feature type="modified residue" description="4-aspartylphosphate" evidence="4">
    <location>
        <position position="212"/>
    </location>
</feature>
<dbReference type="PANTHER" id="PTHR45339">
    <property type="entry name" value="HYBRID SIGNAL TRANSDUCTION HISTIDINE KINASE J"/>
    <property type="match status" value="1"/>
</dbReference>
<keyword evidence="8" id="KW-1185">Reference proteome</keyword>
<evidence type="ECO:0000259" key="6">
    <source>
        <dbReference type="PROSITE" id="PS50110"/>
    </source>
</evidence>
<keyword evidence="2" id="KW-0902">Two-component regulatory system</keyword>
<dbReference type="AlphaFoldDB" id="A0A0F8DJ34"/>
<evidence type="ECO:0000256" key="3">
    <source>
        <dbReference type="ARBA" id="ARBA00093463"/>
    </source>
</evidence>
<dbReference type="EMBL" id="LBBL01000070">
    <property type="protein sequence ID" value="KKF95929.1"/>
    <property type="molecule type" value="Genomic_DNA"/>
</dbReference>
<dbReference type="GO" id="GO:0005737">
    <property type="term" value="C:cytoplasm"/>
    <property type="evidence" value="ECO:0007669"/>
    <property type="project" value="EnsemblFungi"/>
</dbReference>
<dbReference type="InterPro" id="IPR001789">
    <property type="entry name" value="Sig_transdc_resp-reg_receiver"/>
</dbReference>
<organism evidence="7 8">
    <name type="scientific">Ceratocystis fimbriata f. sp. platani</name>
    <dbReference type="NCBI Taxonomy" id="88771"/>
    <lineage>
        <taxon>Eukaryota</taxon>
        <taxon>Fungi</taxon>
        <taxon>Dikarya</taxon>
        <taxon>Ascomycota</taxon>
        <taxon>Pezizomycotina</taxon>
        <taxon>Sordariomycetes</taxon>
        <taxon>Hypocreomycetidae</taxon>
        <taxon>Microascales</taxon>
        <taxon>Ceratocystidaceae</taxon>
        <taxon>Ceratocystis</taxon>
    </lineage>
</organism>